<keyword evidence="1" id="KW-0472">Membrane</keyword>
<evidence type="ECO:0000313" key="2">
    <source>
        <dbReference type="EMBL" id="SVA35302.1"/>
    </source>
</evidence>
<evidence type="ECO:0000256" key="1">
    <source>
        <dbReference type="SAM" id="Phobius"/>
    </source>
</evidence>
<sequence>MFLVLSAGVIIWWFMIAFSNAETEQNVFTLFTLDNIVKWGQANMDIVIISYIFFCLQAAGISELKQQQDYLLVAIISLIFTPLGLLFIKNDENEK</sequence>
<feature type="transmembrane region" description="Helical" evidence="1">
    <location>
        <begin position="37"/>
        <end position="58"/>
    </location>
</feature>
<accession>A0A381V4M2</accession>
<keyword evidence="1" id="KW-1133">Transmembrane helix</keyword>
<reference evidence="2" key="1">
    <citation type="submission" date="2018-05" db="EMBL/GenBank/DDBJ databases">
        <authorList>
            <person name="Lanie J.A."/>
            <person name="Ng W.-L."/>
            <person name="Kazmierczak K.M."/>
            <person name="Andrzejewski T.M."/>
            <person name="Davidsen T.M."/>
            <person name="Wayne K.J."/>
            <person name="Tettelin H."/>
            <person name="Glass J.I."/>
            <person name="Rusch D."/>
            <person name="Podicherti R."/>
            <person name="Tsui H.-C.T."/>
            <person name="Winkler M.E."/>
        </authorList>
    </citation>
    <scope>NUCLEOTIDE SEQUENCE</scope>
</reference>
<feature type="transmembrane region" description="Helical" evidence="1">
    <location>
        <begin position="70"/>
        <end position="88"/>
    </location>
</feature>
<keyword evidence="1" id="KW-0812">Transmembrane</keyword>
<organism evidence="2">
    <name type="scientific">marine metagenome</name>
    <dbReference type="NCBI Taxonomy" id="408172"/>
    <lineage>
        <taxon>unclassified sequences</taxon>
        <taxon>metagenomes</taxon>
        <taxon>ecological metagenomes</taxon>
    </lineage>
</organism>
<dbReference type="AlphaFoldDB" id="A0A381V4M2"/>
<dbReference type="EMBL" id="UINC01007834">
    <property type="protein sequence ID" value="SVA35302.1"/>
    <property type="molecule type" value="Genomic_DNA"/>
</dbReference>
<protein>
    <submittedName>
        <fullName evidence="2">Uncharacterized protein</fullName>
    </submittedName>
</protein>
<name>A0A381V4M2_9ZZZZ</name>
<proteinExistence type="predicted"/>
<gene>
    <name evidence="2" type="ORF">METZ01_LOCUS88156</name>
</gene>